<dbReference type="SUPFAM" id="SSF53474">
    <property type="entry name" value="alpha/beta-Hydrolases"/>
    <property type="match status" value="1"/>
</dbReference>
<reference evidence="2 3" key="1">
    <citation type="submission" date="2016-10" db="EMBL/GenBank/DDBJ databases">
        <title>The Draft Genome Sequence of Actinokineospora bangkokensis 44EHWT reveals the biosynthetic pathway of antifungal compounds Thailandins with unusual extender unit butylmalonyl-CoA.</title>
        <authorList>
            <person name="Greule A."/>
            <person name="Intra B."/>
            <person name="Flemming S."/>
            <person name="Rommel M.G."/>
            <person name="Panbangred W."/>
            <person name="Bechthold A."/>
        </authorList>
    </citation>
    <scope>NUCLEOTIDE SEQUENCE [LARGE SCALE GENOMIC DNA]</scope>
    <source>
        <strain evidence="2 3">44EHW</strain>
    </source>
</reference>
<organism evidence="2 3">
    <name type="scientific">Actinokineospora bangkokensis</name>
    <dbReference type="NCBI Taxonomy" id="1193682"/>
    <lineage>
        <taxon>Bacteria</taxon>
        <taxon>Bacillati</taxon>
        <taxon>Actinomycetota</taxon>
        <taxon>Actinomycetes</taxon>
        <taxon>Pseudonocardiales</taxon>
        <taxon>Pseudonocardiaceae</taxon>
        <taxon>Actinokineospora</taxon>
    </lineage>
</organism>
<keyword evidence="2" id="KW-0378">Hydrolase</keyword>
<dbReference type="Pfam" id="PF12697">
    <property type="entry name" value="Abhydrolase_6"/>
    <property type="match status" value="1"/>
</dbReference>
<dbReference type="OrthoDB" id="27092at2"/>
<accession>A0A1Q9LRE1</accession>
<dbReference type="GO" id="GO:0016787">
    <property type="term" value="F:hydrolase activity"/>
    <property type="evidence" value="ECO:0007669"/>
    <property type="project" value="UniProtKB-KW"/>
</dbReference>
<dbReference type="InterPro" id="IPR000073">
    <property type="entry name" value="AB_hydrolase_1"/>
</dbReference>
<sequence length="234" mass="23805">MDQPTLLLLHGLGATRRVWDGVVERWDGDAVAVDLAGHGSAPPLTRYSFGALAAAVEVDTTRRYVAVGHSLGGVVALALASGWFGVDVEGVVGLGIKVAWSAEDLARAAATAAKPPRTFATRAEAAAWAGRLAGLPGGLDDPDAVVRDGGAWRASLDQRAFAVGAPDVAGLLRAARCPVVLATGERDPLCSGEQLAALVEDPVVLPGLGHDAHVADPAAVLGLVRRLGQAPGLS</sequence>
<comment type="caution">
    <text evidence="2">The sequence shown here is derived from an EMBL/GenBank/DDBJ whole genome shotgun (WGS) entry which is preliminary data.</text>
</comment>
<proteinExistence type="predicted"/>
<dbReference type="Gene3D" id="3.40.50.1820">
    <property type="entry name" value="alpha/beta hydrolase"/>
    <property type="match status" value="1"/>
</dbReference>
<name>A0A1Q9LRE1_9PSEU</name>
<feature type="domain" description="AB hydrolase-1" evidence="1">
    <location>
        <begin position="6"/>
        <end position="221"/>
    </location>
</feature>
<evidence type="ECO:0000313" key="3">
    <source>
        <dbReference type="Proteomes" id="UP000186040"/>
    </source>
</evidence>
<dbReference type="AlphaFoldDB" id="A0A1Q9LRE1"/>
<dbReference type="PANTHER" id="PTHR43689:SF8">
    <property type="entry name" value="ALPHA_BETA-HYDROLASES SUPERFAMILY PROTEIN"/>
    <property type="match status" value="1"/>
</dbReference>
<protein>
    <submittedName>
        <fullName evidence="2">Alpha/beta hydrolase</fullName>
    </submittedName>
</protein>
<keyword evidence="3" id="KW-1185">Reference proteome</keyword>
<evidence type="ECO:0000259" key="1">
    <source>
        <dbReference type="Pfam" id="PF12697"/>
    </source>
</evidence>
<dbReference type="RefSeq" id="WP_075973972.1">
    <property type="nucleotide sequence ID" value="NZ_MKQR01000007.1"/>
</dbReference>
<dbReference type="STRING" id="1193682.BJP25_12735"/>
<dbReference type="EMBL" id="MKQR01000007">
    <property type="protein sequence ID" value="OLR94595.1"/>
    <property type="molecule type" value="Genomic_DNA"/>
</dbReference>
<evidence type="ECO:0000313" key="2">
    <source>
        <dbReference type="EMBL" id="OLR94595.1"/>
    </source>
</evidence>
<dbReference type="Proteomes" id="UP000186040">
    <property type="component" value="Unassembled WGS sequence"/>
</dbReference>
<gene>
    <name evidence="2" type="ORF">BJP25_12735</name>
</gene>
<dbReference type="PANTHER" id="PTHR43689">
    <property type="entry name" value="HYDROLASE"/>
    <property type="match status" value="1"/>
</dbReference>
<dbReference type="InterPro" id="IPR029058">
    <property type="entry name" value="AB_hydrolase_fold"/>
</dbReference>